<protein>
    <submittedName>
        <fullName evidence="1">Uncharacterized protein</fullName>
    </submittedName>
</protein>
<dbReference type="AlphaFoldDB" id="A0A2B9DHV6"/>
<evidence type="ECO:0000313" key="1">
    <source>
        <dbReference type="EMBL" id="PGM87582.1"/>
    </source>
</evidence>
<proteinExistence type="predicted"/>
<dbReference type="EMBL" id="NUHO01000236">
    <property type="protein sequence ID" value="PGM87582.1"/>
    <property type="molecule type" value="Genomic_DNA"/>
</dbReference>
<accession>A0A2B9DHV6</accession>
<reference evidence="1 2" key="1">
    <citation type="submission" date="2017-09" db="EMBL/GenBank/DDBJ databases">
        <title>Large-scale bioinformatics analysis of Bacillus genomes uncovers conserved roles of natural products in bacterial physiology.</title>
        <authorList>
            <consortium name="Agbiome Team Llc"/>
            <person name="Bleich R.M."/>
            <person name="Grubbs K.J."/>
            <person name="Santa Maria K.C."/>
            <person name="Allen S.E."/>
            <person name="Farag S."/>
            <person name="Shank E.A."/>
            <person name="Bowers A."/>
        </authorList>
    </citation>
    <scope>NUCLEOTIDE SEQUENCE [LARGE SCALE GENOMIC DNA]</scope>
    <source>
        <strain evidence="1 2">AFS053130</strain>
    </source>
</reference>
<organism evidence="1 2">
    <name type="scientific">Bacillus cereus</name>
    <dbReference type="NCBI Taxonomy" id="1396"/>
    <lineage>
        <taxon>Bacteria</taxon>
        <taxon>Bacillati</taxon>
        <taxon>Bacillota</taxon>
        <taxon>Bacilli</taxon>
        <taxon>Bacillales</taxon>
        <taxon>Bacillaceae</taxon>
        <taxon>Bacillus</taxon>
        <taxon>Bacillus cereus group</taxon>
    </lineage>
</organism>
<comment type="caution">
    <text evidence="1">The sequence shown here is derived from an EMBL/GenBank/DDBJ whole genome shotgun (WGS) entry which is preliminary data.</text>
</comment>
<name>A0A2B9DHV6_BACCE</name>
<sequence>MRLLLLDYVIPSFHLENNHFEYRRAKGLFSYIYLPPNSYSNTVIQLIEKVSLFKNMRVKNFT</sequence>
<dbReference type="Proteomes" id="UP000222054">
    <property type="component" value="Unassembled WGS sequence"/>
</dbReference>
<evidence type="ECO:0000313" key="2">
    <source>
        <dbReference type="Proteomes" id="UP000222054"/>
    </source>
</evidence>
<gene>
    <name evidence="1" type="ORF">CN958_29580</name>
</gene>